<accession>V6DFC6</accession>
<dbReference type="InterPro" id="IPR022711">
    <property type="entry name" value="RNase_Y_N"/>
</dbReference>
<dbReference type="InterPro" id="IPR006675">
    <property type="entry name" value="HDIG_dom"/>
</dbReference>
<keyword evidence="5" id="KW-0812">Transmembrane</keyword>
<dbReference type="PROSITE" id="PS50084">
    <property type="entry name" value="KH_TYPE_1"/>
    <property type="match status" value="1"/>
</dbReference>
<dbReference type="SMART" id="SM00322">
    <property type="entry name" value="KH"/>
    <property type="match status" value="1"/>
</dbReference>
<comment type="subcellular location">
    <subcellularLocation>
        <location evidence="5">Cell membrane</location>
        <topology evidence="5">Single-pass membrane protein</topology>
    </subcellularLocation>
</comment>
<keyword evidence="5" id="KW-0472">Membrane</keyword>
<evidence type="ECO:0000256" key="3">
    <source>
        <dbReference type="ARBA" id="ARBA00022801"/>
    </source>
</evidence>
<evidence type="ECO:0000256" key="7">
    <source>
        <dbReference type="SAM" id="Coils"/>
    </source>
</evidence>
<protein>
    <recommendedName>
        <fullName evidence="5 6">Ribonuclease Y</fullName>
        <shortName evidence="5">RNase Y</shortName>
        <ecNumber evidence="5 6">3.1.-.-</ecNumber>
    </recommendedName>
</protein>
<dbReference type="GO" id="GO:0016787">
    <property type="term" value="F:hydrolase activity"/>
    <property type="evidence" value="ECO:0007669"/>
    <property type="project" value="UniProtKB-KW"/>
</dbReference>
<dbReference type="NCBIfam" id="TIGR00277">
    <property type="entry name" value="HDIG"/>
    <property type="match status" value="1"/>
</dbReference>
<dbReference type="InterPro" id="IPR006674">
    <property type="entry name" value="HD_domain"/>
</dbReference>
<evidence type="ECO:0000256" key="6">
    <source>
        <dbReference type="NCBIfam" id="TIGR03319"/>
    </source>
</evidence>
<dbReference type="STRING" id="673862.BABL1_gene_948"/>
<dbReference type="NCBIfam" id="TIGR03319">
    <property type="entry name" value="RNase_Y"/>
    <property type="match status" value="1"/>
</dbReference>
<organism evidence="9 10">
    <name type="scientific">Candidatus Babela massiliensis</name>
    <dbReference type="NCBI Taxonomy" id="673862"/>
    <lineage>
        <taxon>Bacteria</taxon>
        <taxon>Candidatus Babelota</taxon>
        <taxon>Candidatus Babeliae</taxon>
        <taxon>Candidatus Babeliales</taxon>
        <taxon>Candidatus Babeliaceae</taxon>
        <taxon>Candidatus Babela</taxon>
    </lineage>
</organism>
<dbReference type="Proteomes" id="UP000018769">
    <property type="component" value="Chromosome I"/>
</dbReference>
<dbReference type="Pfam" id="PF00013">
    <property type="entry name" value="KH_1"/>
    <property type="match status" value="1"/>
</dbReference>
<keyword evidence="2 5" id="KW-0255">Endonuclease</keyword>
<dbReference type="SMART" id="SM00471">
    <property type="entry name" value="HDc"/>
    <property type="match status" value="1"/>
</dbReference>
<dbReference type="GO" id="GO:0003723">
    <property type="term" value="F:RNA binding"/>
    <property type="evidence" value="ECO:0007669"/>
    <property type="project" value="UniProtKB-UniRule"/>
</dbReference>
<dbReference type="PATRIC" id="fig|673862.3.peg.142"/>
<evidence type="ECO:0000313" key="10">
    <source>
        <dbReference type="Proteomes" id="UP000018769"/>
    </source>
</evidence>
<feature type="domain" description="HD" evidence="8">
    <location>
        <begin position="334"/>
        <end position="428"/>
    </location>
</feature>
<sequence>MFSLIFMFVAAALIVVALLLLMYGYKKSFIAQRLIEEAQAKLESVKRDIETEKKEALIKLKDELYKKRTEFDLEIKKERAELERFQAKLNSKYEAIENKDQRLEDLRKELQQKERTVSRTADIQRANEQKLKSLYEELILKLESISGMSKDEARQALFDSLENEVRLSNEKYVQKVEEEARHFAKEKAVNIIVTAMQRYTADQVSPASSGVIHLPSDEMKGRIIGKEGRNIKSLELATGMEFVIGETPEIITISGFNPIRREVARRSLEKLISDGRINPTKIEETVHQTEKEIEEIIQEYGKNAVLQFNLQGIKPEIISLLGKLHFRTSFSQNVLVHSVEVGLFARMIAEELGLPHPELALRGGLLHDIGKAVSAEVEGPHAIIGADIAKRCGEDPIIVNAIAAHHEEVPAISIYSLIVMIADTISASRPGARRETLSTYIKRLEKLEEICQGFEGVKKAYALQAGREVRIIVEEEILDDEKAMILAREVAHKIEKEMSFPGQIKVNVIREKRAIEYAK</sequence>
<gene>
    <name evidence="5 9" type="primary">rny</name>
    <name evidence="9" type="ORF">BABL1_gene_948</name>
</gene>
<reference evidence="9 10" key="1">
    <citation type="journal article" date="2015" name="Biol. Direct">
        <title>Babela massiliensis, a representative of a widespread bacterial phylum with unusual adaptations to parasitism in amoebae.</title>
        <authorList>
            <person name="Pagnier I."/>
            <person name="Yutin N."/>
            <person name="Croce O."/>
            <person name="Makarova K.S."/>
            <person name="Wolf Y.I."/>
            <person name="Benamar S."/>
            <person name="Raoult D."/>
            <person name="Koonin E.V."/>
            <person name="La Scola B."/>
        </authorList>
    </citation>
    <scope>NUCLEOTIDE SEQUENCE [LARGE SCALE GENOMIC DNA]</scope>
    <source>
        <strain evidence="10">BABL1</strain>
    </source>
</reference>
<dbReference type="PANTHER" id="PTHR12826:SF15">
    <property type="entry name" value="RIBONUCLEASE Y"/>
    <property type="match status" value="1"/>
</dbReference>
<feature type="transmembrane region" description="Helical" evidence="5">
    <location>
        <begin position="6"/>
        <end position="25"/>
    </location>
</feature>
<keyword evidence="4 5" id="KW-0694">RNA-binding</keyword>
<dbReference type="Pfam" id="PF01966">
    <property type="entry name" value="HD"/>
    <property type="match status" value="1"/>
</dbReference>
<dbReference type="SUPFAM" id="SSF54791">
    <property type="entry name" value="Eukaryotic type KH-domain (KH-domain type I)"/>
    <property type="match status" value="1"/>
</dbReference>
<dbReference type="InterPro" id="IPR003607">
    <property type="entry name" value="HD/PDEase_dom"/>
</dbReference>
<evidence type="ECO:0000256" key="2">
    <source>
        <dbReference type="ARBA" id="ARBA00022759"/>
    </source>
</evidence>
<dbReference type="EC" id="3.1.-.-" evidence="5 6"/>
<dbReference type="Gene3D" id="1.10.3210.10">
    <property type="entry name" value="Hypothetical protein af1432"/>
    <property type="match status" value="1"/>
</dbReference>
<dbReference type="eggNOG" id="COG1418">
    <property type="taxonomic scope" value="Bacteria"/>
</dbReference>
<keyword evidence="3 5" id="KW-0378">Hydrolase</keyword>
<keyword evidence="1 5" id="KW-0540">Nuclease</keyword>
<dbReference type="InterPro" id="IPR036612">
    <property type="entry name" value="KH_dom_type_1_sf"/>
</dbReference>
<dbReference type="PROSITE" id="PS51831">
    <property type="entry name" value="HD"/>
    <property type="match status" value="1"/>
</dbReference>
<dbReference type="OrthoDB" id="9803205at2"/>
<dbReference type="GO" id="GO:0004521">
    <property type="term" value="F:RNA endonuclease activity"/>
    <property type="evidence" value="ECO:0007669"/>
    <property type="project" value="UniProtKB-UniRule"/>
</dbReference>
<feature type="coiled-coil region" evidence="7">
    <location>
        <begin position="35"/>
        <end position="123"/>
    </location>
</feature>
<dbReference type="EMBL" id="HG793133">
    <property type="protein sequence ID" value="CDK30254.1"/>
    <property type="molecule type" value="Genomic_DNA"/>
</dbReference>
<dbReference type="AlphaFoldDB" id="V6DFC6"/>
<comment type="function">
    <text evidence="5">Endoribonuclease that initiates mRNA decay.</text>
</comment>
<dbReference type="GO" id="GO:0005886">
    <property type="term" value="C:plasma membrane"/>
    <property type="evidence" value="ECO:0007669"/>
    <property type="project" value="UniProtKB-SubCell"/>
</dbReference>
<dbReference type="InterPro" id="IPR004087">
    <property type="entry name" value="KH_dom"/>
</dbReference>
<dbReference type="CDD" id="cd22431">
    <property type="entry name" value="KH-I_RNaseY"/>
    <property type="match status" value="1"/>
</dbReference>
<keyword evidence="10" id="KW-1185">Reference proteome</keyword>
<dbReference type="RefSeq" id="WP_023791149.1">
    <property type="nucleotide sequence ID" value="NC_023003.1"/>
</dbReference>
<evidence type="ECO:0000256" key="5">
    <source>
        <dbReference type="HAMAP-Rule" id="MF_00335"/>
    </source>
</evidence>
<evidence type="ECO:0000256" key="1">
    <source>
        <dbReference type="ARBA" id="ARBA00022722"/>
    </source>
</evidence>
<dbReference type="HAMAP" id="MF_00335">
    <property type="entry name" value="RNase_Y"/>
    <property type="match status" value="1"/>
</dbReference>
<dbReference type="CDD" id="cd00077">
    <property type="entry name" value="HDc"/>
    <property type="match status" value="1"/>
</dbReference>
<evidence type="ECO:0000313" key="9">
    <source>
        <dbReference type="EMBL" id="CDK30254.1"/>
    </source>
</evidence>
<proteinExistence type="inferred from homology"/>
<dbReference type="InterPro" id="IPR004088">
    <property type="entry name" value="KH_dom_type_1"/>
</dbReference>
<keyword evidence="7" id="KW-0175">Coiled coil</keyword>
<dbReference type="HOGENOM" id="CLU_028328_1_0_7"/>
<dbReference type="Pfam" id="PF12072">
    <property type="entry name" value="RNase_Y_N"/>
    <property type="match status" value="1"/>
</dbReference>
<dbReference type="KEGG" id="dpb:BABL1_gene_948"/>
<evidence type="ECO:0000259" key="8">
    <source>
        <dbReference type="PROSITE" id="PS51831"/>
    </source>
</evidence>
<dbReference type="PANTHER" id="PTHR12826">
    <property type="entry name" value="RIBONUCLEASE Y"/>
    <property type="match status" value="1"/>
</dbReference>
<keyword evidence="5" id="KW-1133">Transmembrane helix</keyword>
<evidence type="ECO:0000256" key="4">
    <source>
        <dbReference type="ARBA" id="ARBA00022884"/>
    </source>
</evidence>
<dbReference type="GO" id="GO:0006402">
    <property type="term" value="P:mRNA catabolic process"/>
    <property type="evidence" value="ECO:0007669"/>
    <property type="project" value="UniProtKB-UniRule"/>
</dbReference>
<keyword evidence="5" id="KW-1003">Cell membrane</keyword>
<dbReference type="SUPFAM" id="SSF109604">
    <property type="entry name" value="HD-domain/PDEase-like"/>
    <property type="match status" value="1"/>
</dbReference>
<comment type="similarity">
    <text evidence="5">Belongs to the RNase Y family.</text>
</comment>
<dbReference type="InterPro" id="IPR017705">
    <property type="entry name" value="Ribonuclease_Y"/>
</dbReference>
<name>V6DFC6_9BACT</name>